<dbReference type="SUPFAM" id="SSF53850">
    <property type="entry name" value="Periplasmic binding protein-like II"/>
    <property type="match status" value="1"/>
</dbReference>
<evidence type="ECO:0000313" key="2">
    <source>
        <dbReference type="Proteomes" id="UP001501565"/>
    </source>
</evidence>
<dbReference type="Gene3D" id="3.40.190.10">
    <property type="entry name" value="Periplasmic binding protein-like II"/>
    <property type="match status" value="2"/>
</dbReference>
<keyword evidence="2" id="KW-1185">Reference proteome</keyword>
<sequence length="275" mass="32048">MFLCLFSMSIFVSGREIIYPKPESSFDERTRYPVKMLHLAIRKAGQNLVIKPSNKLMTQGRALLQLSKGLDVDVVWTMTSKEREAMLEPIRIPIYKGLIGWRLFLIEQSYEDAFFQAETTFDLKSYRLIQGHDWPDTEILRSNGFDVVGAPYYSTIFDMVVGGRADLFPRSIVEIWDEARIQASKRIVVESNHLVRYPTAFYFFVNKDDRALKKLLEDGLLKAIKDGSFDQMFYEQHQQYLDQADLTNRIIHDLDNPLLPALTPLENKNYWFSIK</sequence>
<evidence type="ECO:0000313" key="1">
    <source>
        <dbReference type="EMBL" id="GAA3917511.1"/>
    </source>
</evidence>
<proteinExistence type="predicted"/>
<reference evidence="2" key="1">
    <citation type="journal article" date="2019" name="Int. J. Syst. Evol. Microbiol.">
        <title>The Global Catalogue of Microorganisms (GCM) 10K type strain sequencing project: providing services to taxonomists for standard genome sequencing and annotation.</title>
        <authorList>
            <consortium name="The Broad Institute Genomics Platform"/>
            <consortium name="The Broad Institute Genome Sequencing Center for Infectious Disease"/>
            <person name="Wu L."/>
            <person name="Ma J."/>
        </authorList>
    </citation>
    <scope>NUCLEOTIDE SEQUENCE [LARGE SCALE GENOMIC DNA]</scope>
    <source>
        <strain evidence="2">JCM 17551</strain>
    </source>
</reference>
<protein>
    <submittedName>
        <fullName evidence="1">Transporter substrate-binding domain-containing protein</fullName>
    </submittedName>
</protein>
<organism evidence="1 2">
    <name type="scientific">Litoribacillus peritrichatus</name>
    <dbReference type="NCBI Taxonomy" id="718191"/>
    <lineage>
        <taxon>Bacteria</taxon>
        <taxon>Pseudomonadati</taxon>
        <taxon>Pseudomonadota</taxon>
        <taxon>Gammaproteobacteria</taxon>
        <taxon>Oceanospirillales</taxon>
        <taxon>Oceanospirillaceae</taxon>
        <taxon>Litoribacillus</taxon>
    </lineage>
</organism>
<dbReference type="EMBL" id="BAABBN010000004">
    <property type="protein sequence ID" value="GAA3917511.1"/>
    <property type="molecule type" value="Genomic_DNA"/>
</dbReference>
<accession>A0ABP7MCD2</accession>
<gene>
    <name evidence="1" type="ORF">GCM10022277_10670</name>
</gene>
<comment type="caution">
    <text evidence="1">The sequence shown here is derived from an EMBL/GenBank/DDBJ whole genome shotgun (WGS) entry which is preliminary data.</text>
</comment>
<dbReference type="Proteomes" id="UP001501565">
    <property type="component" value="Unassembled WGS sequence"/>
</dbReference>
<name>A0ABP7MCD2_9GAMM</name>